<comment type="caution">
    <text evidence="14">The sequence shown here is derived from an EMBL/GenBank/DDBJ whole genome shotgun (WGS) entry which is preliminary data.</text>
</comment>
<protein>
    <recommendedName>
        <fullName evidence="4 13">Very-long-chain (3R)-3-hydroxyacyl-CoA dehydratase</fullName>
        <ecNumber evidence="4 13">4.2.1.134</ecNumber>
    </recommendedName>
</protein>
<evidence type="ECO:0000256" key="1">
    <source>
        <dbReference type="ARBA" id="ARBA00004141"/>
    </source>
</evidence>
<evidence type="ECO:0000256" key="11">
    <source>
        <dbReference type="ARBA" id="ARBA00023160"/>
    </source>
</evidence>
<evidence type="ECO:0000256" key="6">
    <source>
        <dbReference type="ARBA" id="ARBA00022692"/>
    </source>
</evidence>
<keyword evidence="6 13" id="KW-0812">Transmembrane</keyword>
<keyword evidence="13" id="KW-0256">Endoplasmic reticulum</keyword>
<evidence type="ECO:0000313" key="15">
    <source>
        <dbReference type="Proteomes" id="UP000310108"/>
    </source>
</evidence>
<dbReference type="UniPathway" id="UPA00094"/>
<dbReference type="OrthoDB" id="46988at2759"/>
<organism evidence="14 15">
    <name type="scientific">Colletotrichum tanaceti</name>
    <dbReference type="NCBI Taxonomy" id="1306861"/>
    <lineage>
        <taxon>Eukaryota</taxon>
        <taxon>Fungi</taxon>
        <taxon>Dikarya</taxon>
        <taxon>Ascomycota</taxon>
        <taxon>Pezizomycotina</taxon>
        <taxon>Sordariomycetes</taxon>
        <taxon>Hypocreomycetidae</taxon>
        <taxon>Glomerellales</taxon>
        <taxon>Glomerellaceae</taxon>
        <taxon>Colletotrichum</taxon>
        <taxon>Colletotrichum destructivum species complex</taxon>
    </lineage>
</organism>
<comment type="similarity">
    <text evidence="3 13">Belongs to the very long-chain fatty acids dehydratase HACD family.</text>
</comment>
<dbReference type="EMBL" id="PJEX01000070">
    <property type="protein sequence ID" value="TKW56383.1"/>
    <property type="molecule type" value="Genomic_DNA"/>
</dbReference>
<evidence type="ECO:0000256" key="12">
    <source>
        <dbReference type="ARBA" id="ARBA00023239"/>
    </source>
</evidence>
<evidence type="ECO:0000256" key="5">
    <source>
        <dbReference type="ARBA" id="ARBA00022516"/>
    </source>
</evidence>
<dbReference type="GO" id="GO:0030148">
    <property type="term" value="P:sphingolipid biosynthetic process"/>
    <property type="evidence" value="ECO:0007669"/>
    <property type="project" value="TreeGrafter"/>
</dbReference>
<dbReference type="GO" id="GO:0030497">
    <property type="term" value="P:fatty acid elongation"/>
    <property type="evidence" value="ECO:0007669"/>
    <property type="project" value="TreeGrafter"/>
</dbReference>
<evidence type="ECO:0000256" key="2">
    <source>
        <dbReference type="ARBA" id="ARBA00005194"/>
    </source>
</evidence>
<comment type="function">
    <text evidence="13">Catalyzes the third of the four reactions of the long-chain fatty acids elongation cycle. This endoplasmic reticulum-bound enzymatic process, allows the addition of two carbons to the chain of long- and very long-chain fatty acids/VLCFAs per cycle. This enzyme catalyzes the dehydration of the 3-hydroxyacyl-CoA intermediate into trans-2,3-enoyl-CoA, within each cycle of fatty acid elongation. Thereby, it participates to the production of VLCFAs of different chain lengths that are involved in multiple biological processes as precursors of membrane lipids and lipid mediators.</text>
</comment>
<keyword evidence="9 13" id="KW-0443">Lipid metabolism</keyword>
<dbReference type="Proteomes" id="UP000310108">
    <property type="component" value="Unassembled WGS sequence"/>
</dbReference>
<comment type="caution">
    <text evidence="13">Lacks conserved residue(s) required for the propagation of feature annotation.</text>
</comment>
<keyword evidence="12 13" id="KW-0456">Lyase</keyword>
<feature type="transmembrane region" description="Helical" evidence="13">
    <location>
        <begin position="168"/>
        <end position="187"/>
    </location>
</feature>
<dbReference type="Pfam" id="PF04387">
    <property type="entry name" value="PTPLA"/>
    <property type="match status" value="1"/>
</dbReference>
<evidence type="ECO:0000256" key="4">
    <source>
        <dbReference type="ARBA" id="ARBA00013122"/>
    </source>
</evidence>
<dbReference type="GO" id="GO:0005789">
    <property type="term" value="C:endoplasmic reticulum membrane"/>
    <property type="evidence" value="ECO:0007669"/>
    <property type="project" value="UniProtKB-SubCell"/>
</dbReference>
<sequence>MNSNKVASSHKLARYTTLHGTMAEKNQANAVGARTVYLTLYNALFASLWASILYTVVTTAAEGGKLAVYDAAEAPARWVQTLTLIEVVHSAVGLVRSPVSTTAIQVVARTIIVWMVCHSFPESTAPSAAYVALLLSWAVADTVRYAYLALNLHGKAPDALVWLRYTMFYPLYPVGISSEFWLLYLAIEPARRVSAALPPIFYFCLCLYVPGSYTMYTYMIKQRKKTLSRSSKSQ</sequence>
<dbReference type="InterPro" id="IPR007482">
    <property type="entry name" value="Tyr_Pase-like_PTPLA"/>
</dbReference>
<keyword evidence="8 13" id="KW-1133">Transmembrane helix</keyword>
<reference evidence="14 15" key="1">
    <citation type="journal article" date="2019" name="PLoS ONE">
        <title>Comparative genome analysis indicates high evolutionary potential of pathogenicity genes in Colletotrichum tanaceti.</title>
        <authorList>
            <person name="Lelwala R.V."/>
            <person name="Korhonen P.K."/>
            <person name="Young N.D."/>
            <person name="Scott J.B."/>
            <person name="Ades P.A."/>
            <person name="Gasser R.B."/>
            <person name="Taylor P.W.J."/>
        </authorList>
    </citation>
    <scope>NUCLEOTIDE SEQUENCE [LARGE SCALE GENOMIC DNA]</scope>
    <source>
        <strain evidence="14">BRIP57314</strain>
    </source>
</reference>
<evidence type="ECO:0000256" key="7">
    <source>
        <dbReference type="ARBA" id="ARBA00022832"/>
    </source>
</evidence>
<dbReference type="GO" id="GO:0102158">
    <property type="term" value="F:very-long-chain (3R)-3-hydroxyacyl-CoA dehydratase activity"/>
    <property type="evidence" value="ECO:0007669"/>
    <property type="project" value="UniProtKB-EC"/>
</dbReference>
<dbReference type="EC" id="4.2.1.134" evidence="4 13"/>
<comment type="catalytic activity">
    <reaction evidence="13">
        <text>a very-long-chain (3R)-3-hydroxyacyl-CoA = a very-long-chain (2E)-enoyl-CoA + H2O</text>
        <dbReference type="Rhea" id="RHEA:45812"/>
        <dbReference type="ChEBI" id="CHEBI:15377"/>
        <dbReference type="ChEBI" id="CHEBI:83728"/>
        <dbReference type="ChEBI" id="CHEBI:85440"/>
        <dbReference type="EC" id="4.2.1.134"/>
    </reaction>
</comment>
<evidence type="ECO:0000256" key="3">
    <source>
        <dbReference type="ARBA" id="ARBA00007811"/>
    </source>
</evidence>
<evidence type="ECO:0000256" key="10">
    <source>
        <dbReference type="ARBA" id="ARBA00023136"/>
    </source>
</evidence>
<evidence type="ECO:0000256" key="8">
    <source>
        <dbReference type="ARBA" id="ARBA00022989"/>
    </source>
</evidence>
<dbReference type="GO" id="GO:0042761">
    <property type="term" value="P:very long-chain fatty acid biosynthetic process"/>
    <property type="evidence" value="ECO:0007669"/>
    <property type="project" value="TreeGrafter"/>
</dbReference>
<keyword evidence="11 13" id="KW-0275">Fatty acid biosynthesis</keyword>
<dbReference type="AlphaFoldDB" id="A0A4U6XL86"/>
<dbReference type="PANTHER" id="PTHR11035:SF24">
    <property type="entry name" value="VERY-LONG-CHAIN (3R)-3-HYDROXYACYL-COA DEHYDRATASE"/>
    <property type="match status" value="1"/>
</dbReference>
<dbReference type="PANTHER" id="PTHR11035">
    <property type="entry name" value="VERY-LONG-CHAIN (3R)-3-HYDROXYACYL-COA DEHYDRATASE"/>
    <property type="match status" value="1"/>
</dbReference>
<comment type="pathway">
    <text evidence="2 13">Lipid metabolism; fatty acid biosynthesis.</text>
</comment>
<evidence type="ECO:0000313" key="14">
    <source>
        <dbReference type="EMBL" id="TKW56383.1"/>
    </source>
</evidence>
<feature type="transmembrane region" description="Helical" evidence="13">
    <location>
        <begin position="35"/>
        <end position="57"/>
    </location>
</feature>
<keyword evidence="7 13" id="KW-0276">Fatty acid metabolism</keyword>
<name>A0A4U6XL86_9PEZI</name>
<proteinExistence type="inferred from homology"/>
<dbReference type="STRING" id="1306861.A0A4U6XL86"/>
<keyword evidence="15" id="KW-1185">Reference proteome</keyword>
<accession>A0A4U6XL86</accession>
<keyword evidence="5 13" id="KW-0444">Lipid biosynthesis</keyword>
<evidence type="ECO:0000256" key="13">
    <source>
        <dbReference type="RuleBase" id="RU363109"/>
    </source>
</evidence>
<feature type="transmembrane region" description="Helical" evidence="13">
    <location>
        <begin position="127"/>
        <end position="147"/>
    </location>
</feature>
<feature type="transmembrane region" description="Helical" evidence="13">
    <location>
        <begin position="199"/>
        <end position="219"/>
    </location>
</feature>
<keyword evidence="10 13" id="KW-0472">Membrane</keyword>
<evidence type="ECO:0000256" key="9">
    <source>
        <dbReference type="ARBA" id="ARBA00023098"/>
    </source>
</evidence>
<gene>
    <name evidence="14" type="primary">PAS2</name>
    <name evidence="14" type="ORF">CTA1_7207</name>
</gene>
<comment type="subcellular location">
    <subcellularLocation>
        <location evidence="13">Endoplasmic reticulum membrane</location>
        <topology evidence="13">Multi-pass membrane protein</topology>
    </subcellularLocation>
    <subcellularLocation>
        <location evidence="1">Membrane</location>
        <topology evidence="1">Multi-pass membrane protein</topology>
    </subcellularLocation>
</comment>